<evidence type="ECO:0000259" key="2">
    <source>
        <dbReference type="Pfam" id="PF22150"/>
    </source>
</evidence>
<gene>
    <name evidence="3" type="primary">pilV</name>
    <name evidence="3" type="ORF">GTP77_24455</name>
</gene>
<proteinExistence type="predicted"/>
<dbReference type="Pfam" id="PF07963">
    <property type="entry name" value="N_methyl"/>
    <property type="match status" value="1"/>
</dbReference>
<evidence type="ECO:0000313" key="3">
    <source>
        <dbReference type="EMBL" id="MYN10476.1"/>
    </source>
</evidence>
<dbReference type="NCBIfam" id="TIGR02532">
    <property type="entry name" value="IV_pilin_GFxxxE"/>
    <property type="match status" value="1"/>
</dbReference>
<evidence type="ECO:0000256" key="1">
    <source>
        <dbReference type="SAM" id="Phobius"/>
    </source>
</evidence>
<accession>A0A7X4HFU7</accession>
<dbReference type="InterPro" id="IPR013362">
    <property type="entry name" value="Pilus_4_PilV"/>
</dbReference>
<dbReference type="Proteomes" id="UP000450676">
    <property type="component" value="Unassembled WGS sequence"/>
</dbReference>
<sequence>MASQRRIHGFALIEVLVAVVVLAVGVLGAAGMQLVALRVRYESQLLSNAAQMAFAMAERLRANPGQIATAYLSLDYDAHAEPVPAAPGRQCWAGPCDSAAMAQADMYDLKRQIASQLPGGRVRICRDTGMWSSGRLRWPCAGGPAAPVVVKVGWRGKNPDGTAASDVDGDYAPGVALVLAGVAP</sequence>
<keyword evidence="1" id="KW-1133">Transmembrane helix</keyword>
<keyword evidence="4" id="KW-1185">Reference proteome</keyword>
<evidence type="ECO:0000313" key="4">
    <source>
        <dbReference type="Proteomes" id="UP000450676"/>
    </source>
</evidence>
<dbReference type="EMBL" id="WWCU01000038">
    <property type="protein sequence ID" value="MYN10476.1"/>
    <property type="molecule type" value="Genomic_DNA"/>
</dbReference>
<dbReference type="RefSeq" id="WP_161074761.1">
    <property type="nucleotide sequence ID" value="NZ_WWCU01000038.1"/>
</dbReference>
<feature type="domain" description="Type IV pilin Tt1218-like" evidence="2">
    <location>
        <begin position="32"/>
        <end position="106"/>
    </location>
</feature>
<dbReference type="NCBIfam" id="TIGR02523">
    <property type="entry name" value="type_IV_pilV"/>
    <property type="match status" value="1"/>
</dbReference>
<feature type="transmembrane region" description="Helical" evidence="1">
    <location>
        <begin position="12"/>
        <end position="36"/>
    </location>
</feature>
<keyword evidence="1" id="KW-0812">Transmembrane</keyword>
<dbReference type="AlphaFoldDB" id="A0A7X4HFU7"/>
<protein>
    <submittedName>
        <fullName evidence="3">Type IV pilus modification protein PilV</fullName>
    </submittedName>
</protein>
<dbReference type="InterPro" id="IPR054402">
    <property type="entry name" value="Tt1218-like_dom"/>
</dbReference>
<organism evidence="3 4">
    <name type="scientific">Pseudoduganella aquatica</name>
    <dbReference type="NCBI Taxonomy" id="2660641"/>
    <lineage>
        <taxon>Bacteria</taxon>
        <taxon>Pseudomonadati</taxon>
        <taxon>Pseudomonadota</taxon>
        <taxon>Betaproteobacteria</taxon>
        <taxon>Burkholderiales</taxon>
        <taxon>Oxalobacteraceae</taxon>
        <taxon>Telluria group</taxon>
        <taxon>Pseudoduganella</taxon>
    </lineage>
</organism>
<keyword evidence="1" id="KW-0472">Membrane</keyword>
<reference evidence="3 4" key="1">
    <citation type="submission" date="2019-12" db="EMBL/GenBank/DDBJ databases">
        <title>Novel species isolated from a subtropical stream in China.</title>
        <authorList>
            <person name="Lu H."/>
        </authorList>
    </citation>
    <scope>NUCLEOTIDE SEQUENCE [LARGE SCALE GENOMIC DNA]</scope>
    <source>
        <strain evidence="3 4">FT127W</strain>
    </source>
</reference>
<dbReference type="Pfam" id="PF22150">
    <property type="entry name" value="Tt1218-like"/>
    <property type="match status" value="1"/>
</dbReference>
<name>A0A7X4HFU7_9BURK</name>
<comment type="caution">
    <text evidence="3">The sequence shown here is derived from an EMBL/GenBank/DDBJ whole genome shotgun (WGS) entry which is preliminary data.</text>
</comment>
<dbReference type="InterPro" id="IPR012902">
    <property type="entry name" value="N_methyl_site"/>
</dbReference>